<name>A0ACB5S6B3_9PEZI</name>
<evidence type="ECO:0000313" key="1">
    <source>
        <dbReference type="EMBL" id="GME28226.1"/>
    </source>
</evidence>
<evidence type="ECO:0000313" key="2">
    <source>
        <dbReference type="Proteomes" id="UP001165186"/>
    </source>
</evidence>
<dbReference type="Proteomes" id="UP001165186">
    <property type="component" value="Unassembled WGS sequence"/>
</dbReference>
<gene>
    <name evidence="1" type="primary">g5306</name>
    <name evidence="1" type="ORF">NpPPO83_00005306</name>
</gene>
<comment type="caution">
    <text evidence="1">The sequence shown here is derived from an EMBL/GenBank/DDBJ whole genome shotgun (WGS) entry which is preliminary data.</text>
</comment>
<dbReference type="EMBL" id="BSXG01000045">
    <property type="protein sequence ID" value="GME28226.1"/>
    <property type="molecule type" value="Genomic_DNA"/>
</dbReference>
<sequence>MEPAENDKQTETVASPDGFPAGPPTRQETYETYETVETAELPPPTIQRTRTIGSALQKKEKKGFVPKTKALWTKYGPDLDVPTVLMMGKGALPPTIAISMYQATAVAEQYTTLGYLVAIVSILGFAIMPRAKFMQTMLLNVIATCLASAMNLLMMYCAVKARQHTTNSAAPSAYNSSASAVSGIWLFFQVYFVNLMRAKYAPNLQFPSIIYTIFVVVASIYSPQFSTMTQAISFAKRLLEVFLTGFGLATGVVFKEMTGYIGALHGSLQAHSSYFQSLEIKDMFYRVSTGLSGEKQRQPEAAAVKKSVAAIQAMQGKLAADLPFAKREVAWGFLGPDDLQEMGKLLRGIMLPLSGLSSVVDIFERLAELNGWSEEQDEENLEIGARDLDRKRMVEDWNDVMKTVHEPFQSVIQAMDEGLEHVMLRLRLKKPPKKPKGAAGSSENVDVEGKPDRSQPGEDGFSDYLERKIEEFYSCKELALREWCRRKGIDVPEDFFERPCDYDVHDPRREEGEDFYQRSQRSLYALLYIEYLLYSTSRAVLDFSRFADDRVRSGKLSRKHLILPGYKRWKKWFVNVLKDEDTENGADNGTGDINGASMEVYMGEAYRRRKDPEHLPPETFVERVGDRIRAIPAFLRSPESTFGFRVACATMSIGIVNFLHQTQVFFVKQRLLWAMIMVAISMTPTAGQSIFSFVLRVTGTVGAMCASFVVWYIVNEHIPGIIVFYWLFAASGFYIVLKKPRFVIVGMISIVTLTMIIGYELEVRKIGPAAAASNGQPYYEIYKLAPYRLATVAGGLAVAFIWTFFPYPISEHSELRSKVGASMYLLANYYSIVHETFRARVRGNEGDPRLKTSPGRRMTKARLKVYQKQLLLLTNLRAMADFQKWEVPIGGKFPREKYEVILNCIENMVRYMALIAFSSQTFANPMDESQTVWNNDFRRLISSVNLTSHEITSLLSLLSASITNGSPLPPYLKAPQPYRLSRRLEELDRDILSLRHIAEPGYAAFAVIQIATRCIIKDLEKLLKNVKELVGELDFSFHAVSTVDSSRSSVYPLSRKTTRSGTEDTDKDD</sequence>
<keyword evidence="2" id="KW-1185">Reference proteome</keyword>
<accession>A0ACB5S6B3</accession>
<protein>
    <submittedName>
        <fullName evidence="1">Mfs transporter</fullName>
    </submittedName>
</protein>
<proteinExistence type="predicted"/>
<organism evidence="1 2">
    <name type="scientific">Neofusicoccum parvum</name>
    <dbReference type="NCBI Taxonomy" id="310453"/>
    <lineage>
        <taxon>Eukaryota</taxon>
        <taxon>Fungi</taxon>
        <taxon>Dikarya</taxon>
        <taxon>Ascomycota</taxon>
        <taxon>Pezizomycotina</taxon>
        <taxon>Dothideomycetes</taxon>
        <taxon>Dothideomycetes incertae sedis</taxon>
        <taxon>Botryosphaeriales</taxon>
        <taxon>Botryosphaeriaceae</taxon>
        <taxon>Neofusicoccum</taxon>
    </lineage>
</organism>
<reference evidence="1" key="1">
    <citation type="submission" date="2024-09" db="EMBL/GenBank/DDBJ databases">
        <title>Draft Genome Sequences of Neofusicoccum parvum.</title>
        <authorList>
            <person name="Ashida A."/>
            <person name="Camagna M."/>
            <person name="Tanaka A."/>
            <person name="Takemoto D."/>
        </authorList>
    </citation>
    <scope>NUCLEOTIDE SEQUENCE</scope>
    <source>
        <strain evidence="1">PPO83</strain>
    </source>
</reference>